<dbReference type="Gene3D" id="2.60.120.260">
    <property type="entry name" value="Galactose-binding domain-like"/>
    <property type="match status" value="1"/>
</dbReference>
<name>A0A8J6JF35_9FIRM</name>
<evidence type="ECO:0000313" key="7">
    <source>
        <dbReference type="Proteomes" id="UP000661435"/>
    </source>
</evidence>
<dbReference type="Pfam" id="PF12831">
    <property type="entry name" value="FAD_oxidored"/>
    <property type="match status" value="1"/>
</dbReference>
<dbReference type="PANTHER" id="PTHR43498">
    <property type="entry name" value="FERREDOXIN:COB-COM HETERODISULFIDE REDUCTASE SUBUNIT A"/>
    <property type="match status" value="1"/>
</dbReference>
<evidence type="ECO:0000256" key="2">
    <source>
        <dbReference type="ARBA" id="ARBA00022723"/>
    </source>
</evidence>
<dbReference type="Gene3D" id="3.50.50.60">
    <property type="entry name" value="FAD/NAD(P)-binding domain"/>
    <property type="match status" value="1"/>
</dbReference>
<keyword evidence="5" id="KW-0411">Iron-sulfur</keyword>
<sequence length="632" mass="70065">MKEYVHEIPDHTQQAPQKRHFDVVVVGGGMSGLCAAMASARQGAKTALVQDRSVFGGNASSEMRMHISGASCHWGKRDAAETGILMELQLENKYLNDSYNYSIWDGVLWNAAQETKNLTLCMNTTMSAVHSDGKHISSIDCYQMTTELWMELTADVFVDATGNGTLGYMAGAEYKIGREGRDEYREEDAPDVPDGKTMGNTIYFVAEDRGHPVKFVKPSWAYTFDESDFKHRYHGDIVVYHSADDVVVLKPGEDYESHSDELVEKYDVKSGYWWIELGGDWDDIIRQSEDIRWELYRTVYGVWDHIKNGGDHGAENYELVWVGNLGGMRESRRLMGDYVLKEQDILANRIFEDAVAYGGWPMDEHTAAGFGAKGQIPSVVRSFKGLYSIPYGCYCSRTIDNLMMAGRDISASKLAMGSTRVMGTCAVGGEAVGVAAANASRKKLTPAQYGKQYMHELQQKLLACDLYVMGQKNEDPNDLALRASVSASSEQPGFAAKNIISGVTRREGGQSNLWRSGALRESGETLTLTLAEPAPVHEVRLVFDPDLSEERCISVSKAFLQKEPTGVARTLVKDYRVELLRAGAVVAAQTATDNHQRRNTAAFSGELCDSVRVHVLATNGCEDARIYEVRIY</sequence>
<evidence type="ECO:0000256" key="4">
    <source>
        <dbReference type="ARBA" id="ARBA00023004"/>
    </source>
</evidence>
<keyword evidence="2" id="KW-0479">Metal-binding</keyword>
<evidence type="ECO:0000256" key="5">
    <source>
        <dbReference type="ARBA" id="ARBA00023014"/>
    </source>
</evidence>
<dbReference type="InterPro" id="IPR039650">
    <property type="entry name" value="HdrA-like"/>
</dbReference>
<keyword evidence="7" id="KW-1185">Reference proteome</keyword>
<evidence type="ECO:0000313" key="6">
    <source>
        <dbReference type="EMBL" id="MBC5733125.1"/>
    </source>
</evidence>
<proteinExistence type="predicted"/>
<dbReference type="GO" id="GO:0046872">
    <property type="term" value="F:metal ion binding"/>
    <property type="evidence" value="ECO:0007669"/>
    <property type="project" value="UniProtKB-KW"/>
</dbReference>
<dbReference type="AlphaFoldDB" id="A0A8J6JF35"/>
<protein>
    <submittedName>
        <fullName evidence="6">FAD-dependent oxidoreductase</fullName>
    </submittedName>
</protein>
<dbReference type="RefSeq" id="WP_186907028.1">
    <property type="nucleotide sequence ID" value="NZ_JACOPP010000005.1"/>
</dbReference>
<gene>
    <name evidence="6" type="ORF">H8S57_05225</name>
</gene>
<keyword evidence="3" id="KW-0560">Oxidoreductase</keyword>
<dbReference type="PANTHER" id="PTHR43498:SF1">
    <property type="entry name" value="COB--COM HETERODISULFIDE REDUCTASE IRON-SULFUR SUBUNIT A"/>
    <property type="match status" value="1"/>
</dbReference>
<evidence type="ECO:0000256" key="3">
    <source>
        <dbReference type="ARBA" id="ARBA00023002"/>
    </source>
</evidence>
<dbReference type="Proteomes" id="UP000661435">
    <property type="component" value="Unassembled WGS sequence"/>
</dbReference>
<dbReference type="GO" id="GO:0016491">
    <property type="term" value="F:oxidoreductase activity"/>
    <property type="evidence" value="ECO:0007669"/>
    <property type="project" value="UniProtKB-KW"/>
</dbReference>
<keyword evidence="4" id="KW-0408">Iron</keyword>
<dbReference type="GO" id="GO:0051539">
    <property type="term" value="F:4 iron, 4 sulfur cluster binding"/>
    <property type="evidence" value="ECO:0007669"/>
    <property type="project" value="UniProtKB-KW"/>
</dbReference>
<dbReference type="PRINTS" id="PR00411">
    <property type="entry name" value="PNDRDTASEI"/>
</dbReference>
<accession>A0A8J6JF35</accession>
<evidence type="ECO:0000256" key="1">
    <source>
        <dbReference type="ARBA" id="ARBA00022485"/>
    </source>
</evidence>
<organism evidence="6 7">
    <name type="scientific">Lawsonibacter hominis</name>
    <dbReference type="NCBI Taxonomy" id="2763053"/>
    <lineage>
        <taxon>Bacteria</taxon>
        <taxon>Bacillati</taxon>
        <taxon>Bacillota</taxon>
        <taxon>Clostridia</taxon>
        <taxon>Eubacteriales</taxon>
        <taxon>Oscillospiraceae</taxon>
        <taxon>Lawsonibacter</taxon>
    </lineage>
</organism>
<reference evidence="6" key="1">
    <citation type="submission" date="2020-08" db="EMBL/GenBank/DDBJ databases">
        <title>Genome public.</title>
        <authorList>
            <person name="Liu C."/>
            <person name="Sun Q."/>
        </authorList>
    </citation>
    <scope>NUCLEOTIDE SEQUENCE</scope>
    <source>
        <strain evidence="6">NSJ-51</strain>
    </source>
</reference>
<dbReference type="InterPro" id="IPR036188">
    <property type="entry name" value="FAD/NAD-bd_sf"/>
</dbReference>
<keyword evidence="1" id="KW-0004">4Fe-4S</keyword>
<comment type="caution">
    <text evidence="6">The sequence shown here is derived from an EMBL/GenBank/DDBJ whole genome shotgun (WGS) entry which is preliminary data.</text>
</comment>
<dbReference type="EMBL" id="JACOPP010000005">
    <property type="protein sequence ID" value="MBC5733125.1"/>
    <property type="molecule type" value="Genomic_DNA"/>
</dbReference>
<dbReference type="SUPFAM" id="SSF51905">
    <property type="entry name" value="FAD/NAD(P)-binding domain"/>
    <property type="match status" value="1"/>
</dbReference>